<proteinExistence type="predicted"/>
<evidence type="ECO:0000256" key="1">
    <source>
        <dbReference type="SAM" id="MobiDB-lite"/>
    </source>
</evidence>
<organism evidence="3 4">
    <name type="scientific">Globodera pallida</name>
    <name type="common">Potato cyst nematode worm</name>
    <name type="synonym">Heterodera pallida</name>
    <dbReference type="NCBI Taxonomy" id="36090"/>
    <lineage>
        <taxon>Eukaryota</taxon>
        <taxon>Metazoa</taxon>
        <taxon>Ecdysozoa</taxon>
        <taxon>Nematoda</taxon>
        <taxon>Chromadorea</taxon>
        <taxon>Rhabditida</taxon>
        <taxon>Tylenchina</taxon>
        <taxon>Tylenchomorpha</taxon>
        <taxon>Tylenchoidea</taxon>
        <taxon>Heteroderidae</taxon>
        <taxon>Heteroderinae</taxon>
        <taxon>Globodera</taxon>
    </lineage>
</organism>
<feature type="signal peptide" evidence="2">
    <location>
        <begin position="1"/>
        <end position="20"/>
    </location>
</feature>
<keyword evidence="2" id="KW-0732">Signal</keyword>
<feature type="chain" id="PRO_5008147411" evidence="2">
    <location>
        <begin position="21"/>
        <end position="250"/>
    </location>
</feature>
<reference evidence="3" key="2">
    <citation type="submission" date="2014-05" db="EMBL/GenBank/DDBJ databases">
        <title>The genome and life-stage specific transcriptomes of Globodera pallida elucidate key aspects of plant parasitism by a cyst nematode.</title>
        <authorList>
            <person name="Cotton J.A."/>
            <person name="Lilley C.J."/>
            <person name="Jones L.M."/>
            <person name="Kikuchi T."/>
            <person name="Reid A.J."/>
            <person name="Thorpe P."/>
            <person name="Tsai I.J."/>
            <person name="Beasley H."/>
            <person name="Blok V."/>
            <person name="Cock P.J.A."/>
            <person name="Van den Akker S.E."/>
            <person name="Holroyd N."/>
            <person name="Hunt M."/>
            <person name="Mantelin S."/>
            <person name="Naghra H."/>
            <person name="Pain A."/>
            <person name="Palomares-Rius J.E."/>
            <person name="Zarowiecki M."/>
            <person name="Berriman M."/>
            <person name="Jones J.T."/>
            <person name="Urwin P.E."/>
        </authorList>
    </citation>
    <scope>NUCLEOTIDE SEQUENCE [LARGE SCALE GENOMIC DNA]</scope>
    <source>
        <strain evidence="3">Lindley</strain>
    </source>
</reference>
<evidence type="ECO:0000256" key="2">
    <source>
        <dbReference type="SAM" id="SignalP"/>
    </source>
</evidence>
<feature type="compositionally biased region" description="Polar residues" evidence="1">
    <location>
        <begin position="179"/>
        <end position="209"/>
    </location>
</feature>
<dbReference type="Proteomes" id="UP000050741">
    <property type="component" value="Unassembled WGS sequence"/>
</dbReference>
<reference evidence="4" key="3">
    <citation type="submission" date="2016-06" db="UniProtKB">
        <authorList>
            <consortium name="WormBaseParasite"/>
        </authorList>
    </citation>
    <scope>IDENTIFICATION</scope>
</reference>
<protein>
    <submittedName>
        <fullName evidence="4">Uncharacterized protein</fullName>
    </submittedName>
</protein>
<sequence>MIFQPLLIIAIFLLANFINGDIQNAVKGKKCAKDQVVNKLTVYEDGAIEAECGPLPCGATASTCSEVQIFFQFKKFEKIQDMSTCKTPSEVFSGMKWAQNGQSLLLRCCSIRATNKVYIGTDLVTLGSYYTGGTVPEQDLMSPGQGTIEYDFVANARTEQGGVRVWVYRVVCGGQKKASNSVQQQQQHAPPEASESNDGQTQHKFSDGQNVPAPAEPNAADPTEPAESEQAQNPLQYRPRSHRQTRMAGY</sequence>
<accession>A0A183CBW8</accession>
<feature type="compositionally biased region" description="Basic residues" evidence="1">
    <location>
        <begin position="239"/>
        <end position="250"/>
    </location>
</feature>
<feature type="region of interest" description="Disordered" evidence="1">
    <location>
        <begin position="179"/>
        <end position="250"/>
    </location>
</feature>
<evidence type="ECO:0000313" key="4">
    <source>
        <dbReference type="WBParaSite" id="GPLIN_001036900"/>
    </source>
</evidence>
<reference evidence="3" key="1">
    <citation type="submission" date="2013-12" db="EMBL/GenBank/DDBJ databases">
        <authorList>
            <person name="Aslett M."/>
        </authorList>
    </citation>
    <scope>NUCLEOTIDE SEQUENCE [LARGE SCALE GENOMIC DNA]</scope>
    <source>
        <strain evidence="3">Lindley</strain>
    </source>
</reference>
<keyword evidence="3" id="KW-1185">Reference proteome</keyword>
<dbReference type="WBParaSite" id="GPLIN_001036900">
    <property type="protein sequence ID" value="GPLIN_001036900"/>
    <property type="gene ID" value="GPLIN_001036900"/>
</dbReference>
<name>A0A183CBW8_GLOPA</name>
<dbReference type="AlphaFoldDB" id="A0A183CBW8"/>
<evidence type="ECO:0000313" key="3">
    <source>
        <dbReference type="Proteomes" id="UP000050741"/>
    </source>
</evidence>